<dbReference type="Proteomes" id="UP000494256">
    <property type="component" value="Unassembled WGS sequence"/>
</dbReference>
<dbReference type="SUPFAM" id="SSF161070">
    <property type="entry name" value="SNF-like"/>
    <property type="match status" value="1"/>
</dbReference>
<feature type="binding site" evidence="8">
    <location>
        <position position="49"/>
    </location>
    <ligand>
        <name>Na(+)</name>
        <dbReference type="ChEBI" id="CHEBI:29101"/>
        <label>2</label>
    </ligand>
</feature>
<feature type="transmembrane region" description="Helical" evidence="11">
    <location>
        <begin position="299"/>
        <end position="320"/>
    </location>
</feature>
<feature type="transmembrane region" description="Helical" evidence="11">
    <location>
        <begin position="70"/>
        <end position="89"/>
    </location>
</feature>
<feature type="transmembrane region" description="Helical" evidence="11">
    <location>
        <begin position="509"/>
        <end position="530"/>
    </location>
</feature>
<evidence type="ECO:0000256" key="10">
    <source>
        <dbReference type="RuleBase" id="RU003732"/>
    </source>
</evidence>
<dbReference type="Pfam" id="PF00209">
    <property type="entry name" value="SNF"/>
    <property type="match status" value="1"/>
</dbReference>
<comment type="similarity">
    <text evidence="2 10">Belongs to the sodium:neurotransmitter symporter (SNF) (TC 2.A.22) family.</text>
</comment>
<comment type="subcellular location">
    <subcellularLocation>
        <location evidence="1">Membrane</location>
        <topology evidence="1">Multi-pass membrane protein</topology>
    </subcellularLocation>
</comment>
<evidence type="ECO:0000256" key="7">
    <source>
        <dbReference type="ARBA" id="ARBA00023136"/>
    </source>
</evidence>
<keyword evidence="14" id="KW-1185">Reference proteome</keyword>
<evidence type="ECO:0000313" key="12">
    <source>
        <dbReference type="EMBL" id="CAB3255051.1"/>
    </source>
</evidence>
<evidence type="ECO:0000313" key="15">
    <source>
        <dbReference type="Proteomes" id="UP000494256"/>
    </source>
</evidence>
<evidence type="ECO:0000256" key="2">
    <source>
        <dbReference type="ARBA" id="ARBA00006459"/>
    </source>
</evidence>
<feature type="disulfide bond" evidence="9">
    <location>
        <begin position="154"/>
        <end position="163"/>
    </location>
</feature>
<gene>
    <name evidence="12" type="ORF">APLA_LOCUS14670</name>
    <name evidence="13" type="ORF">APLA_LOCUS16294</name>
</gene>
<protein>
    <recommendedName>
        <fullName evidence="10">Transporter</fullName>
    </recommendedName>
</protein>
<feature type="transmembrane region" description="Helical" evidence="11">
    <location>
        <begin position="37"/>
        <end position="58"/>
    </location>
</feature>
<feature type="binding site" evidence="8">
    <location>
        <position position="407"/>
    </location>
    <ligand>
        <name>Na(+)</name>
        <dbReference type="ChEBI" id="CHEBI:29101"/>
        <label>1</label>
    </ligand>
</feature>
<feature type="transmembrane region" description="Helical" evidence="11">
    <location>
        <begin position="256"/>
        <end position="279"/>
    </location>
</feature>
<dbReference type="PANTHER" id="PTHR11616:SF265">
    <property type="entry name" value="TRANSPORTER"/>
    <property type="match status" value="1"/>
</dbReference>
<dbReference type="GO" id="GO:0005332">
    <property type="term" value="F:gamma-aminobutyric acid:sodium:chloride symporter activity"/>
    <property type="evidence" value="ECO:0007669"/>
    <property type="project" value="TreeGrafter"/>
</dbReference>
<dbReference type="EMBL" id="CADEBC010000570">
    <property type="protein sequence ID" value="CAB3255051.1"/>
    <property type="molecule type" value="Genomic_DNA"/>
</dbReference>
<keyword evidence="8" id="KW-0915">Sodium</keyword>
<name>A0A8S1BG79_ARCPL</name>
<sequence length="606" mass="68742">METKIDGRSDEIELSAQGTSKLGDVATKSDLPERGSWASKLDFILSVVGLAIGLGNVWRFPYLCYKNGGGAFLIPYFLTLFLAGIPMFFMELAMGQMLTIGGLGVFNIAPIFKGIGYAAAVMSCWMNVYYIVILAWAIFYFFMSMRSDLPWRSCDNYWNTNSCVNPYDRKNLTCWSMTDMTTYCSLNGKNISKALLSDPVKEFWERRALQISSGIENIGNIRWELAGTLLLVWVLCYFCIWKGVRWTGKVVYFTALFPYFLLTVLLIRGITLPGALQGIKFYVMPNMSKLLESEVWIDAVTQIFFSYGLGLGTLVALGSYNKFTNNVYKDALIVCTVNSSTSMFAGFVIFSVVGFMAHEQQRPVAEVAASGPGLAFLAYPSAVLQLPGASLWSCLFFFMLLLIGLDSQFCTMEGFITAVIDEWPKLLRRRKEIFIAITCVISYLVGLSCISEGGMYIFQILDSYAVSGFCLLFLIFFECVSISWAFGVNRFYDGIKEMIGYYPTIWWKFCWVGFTPAICISVFIFNLVQWKPIKYMNYSYPWWAHAFGWFTALSSMLCIPGYMVYLWRVTPGTWREKFNKIVRIPEDVPSLRTKMQAEEQAKHAQP</sequence>
<keyword evidence="8" id="KW-0479">Metal-binding</keyword>
<feature type="transmembrane region" description="Helical" evidence="11">
    <location>
        <begin position="433"/>
        <end position="458"/>
    </location>
</feature>
<evidence type="ECO:0000313" key="14">
    <source>
        <dbReference type="Proteomes" id="UP000494106"/>
    </source>
</evidence>
<evidence type="ECO:0000256" key="8">
    <source>
        <dbReference type="PIRSR" id="PIRSR600175-1"/>
    </source>
</evidence>
<dbReference type="GO" id="GO:0005886">
    <property type="term" value="C:plasma membrane"/>
    <property type="evidence" value="ECO:0007669"/>
    <property type="project" value="TreeGrafter"/>
</dbReference>
<evidence type="ECO:0000256" key="1">
    <source>
        <dbReference type="ARBA" id="ARBA00004141"/>
    </source>
</evidence>
<feature type="transmembrane region" description="Helical" evidence="11">
    <location>
        <begin position="542"/>
        <end position="567"/>
    </location>
</feature>
<dbReference type="Proteomes" id="UP000494106">
    <property type="component" value="Unassembled WGS sequence"/>
</dbReference>
<dbReference type="EMBL" id="CADEBD010000665">
    <property type="protein sequence ID" value="CAB3258662.1"/>
    <property type="molecule type" value="Genomic_DNA"/>
</dbReference>
<evidence type="ECO:0000256" key="3">
    <source>
        <dbReference type="ARBA" id="ARBA00022448"/>
    </source>
</evidence>
<dbReference type="CDD" id="cd11496">
    <property type="entry name" value="SLC6sbd-TauT-like"/>
    <property type="match status" value="1"/>
</dbReference>
<dbReference type="PRINTS" id="PR00176">
    <property type="entry name" value="NANEUSMPORT"/>
</dbReference>
<accession>A0A8S1BG79</accession>
<feature type="binding site" evidence="8">
    <location>
        <position position="56"/>
    </location>
    <ligand>
        <name>Na(+)</name>
        <dbReference type="ChEBI" id="CHEBI:29101"/>
        <label>1</label>
    </ligand>
</feature>
<evidence type="ECO:0000256" key="6">
    <source>
        <dbReference type="ARBA" id="ARBA00022989"/>
    </source>
</evidence>
<reference evidence="14 15" key="1">
    <citation type="submission" date="2020-04" db="EMBL/GenBank/DDBJ databases">
        <authorList>
            <person name="Wallbank WR R."/>
            <person name="Pardo Diaz C."/>
            <person name="Kozak K."/>
            <person name="Martin S."/>
            <person name="Jiggins C."/>
            <person name="Moest M."/>
            <person name="Warren A I."/>
            <person name="Byers J.R.P. K."/>
            <person name="Montejo-Kovacevich G."/>
            <person name="Yen C E."/>
        </authorList>
    </citation>
    <scope>NUCLEOTIDE SEQUENCE [LARGE SCALE GENOMIC DNA]</scope>
</reference>
<keyword evidence="6 11" id="KW-1133">Transmembrane helix</keyword>
<proteinExistence type="inferred from homology"/>
<feature type="transmembrane region" description="Helical" evidence="11">
    <location>
        <begin position="225"/>
        <end position="244"/>
    </location>
</feature>
<evidence type="ECO:0000256" key="4">
    <source>
        <dbReference type="ARBA" id="ARBA00022692"/>
    </source>
</evidence>
<keyword evidence="5 10" id="KW-0769">Symport</keyword>
<feature type="binding site" evidence="8">
    <location>
        <position position="51"/>
    </location>
    <ligand>
        <name>Na(+)</name>
        <dbReference type="ChEBI" id="CHEBI:29101"/>
        <label>1</label>
    </ligand>
</feature>
<organism evidence="13 15">
    <name type="scientific">Arctia plantaginis</name>
    <name type="common">Wood tiger moth</name>
    <name type="synonym">Phalaena plantaginis</name>
    <dbReference type="NCBI Taxonomy" id="874455"/>
    <lineage>
        <taxon>Eukaryota</taxon>
        <taxon>Metazoa</taxon>
        <taxon>Ecdysozoa</taxon>
        <taxon>Arthropoda</taxon>
        <taxon>Hexapoda</taxon>
        <taxon>Insecta</taxon>
        <taxon>Pterygota</taxon>
        <taxon>Neoptera</taxon>
        <taxon>Endopterygota</taxon>
        <taxon>Lepidoptera</taxon>
        <taxon>Glossata</taxon>
        <taxon>Ditrysia</taxon>
        <taxon>Noctuoidea</taxon>
        <taxon>Erebidae</taxon>
        <taxon>Arctiinae</taxon>
        <taxon>Arctia</taxon>
    </lineage>
</organism>
<dbReference type="InterPro" id="IPR037272">
    <property type="entry name" value="SNS_sf"/>
</dbReference>
<dbReference type="PROSITE" id="PS00610">
    <property type="entry name" value="NA_NEUROTRAN_SYMP_1"/>
    <property type="match status" value="1"/>
</dbReference>
<dbReference type="GO" id="GO:0043005">
    <property type="term" value="C:neuron projection"/>
    <property type="evidence" value="ECO:0007669"/>
    <property type="project" value="TreeGrafter"/>
</dbReference>
<dbReference type="NCBIfam" id="NF037979">
    <property type="entry name" value="Na_transp"/>
    <property type="match status" value="1"/>
</dbReference>
<dbReference type="GO" id="GO:0046872">
    <property type="term" value="F:metal ion binding"/>
    <property type="evidence" value="ECO:0007669"/>
    <property type="project" value="UniProtKB-KW"/>
</dbReference>
<dbReference type="PROSITE" id="PS50267">
    <property type="entry name" value="NA_NEUROTRAN_SYMP_3"/>
    <property type="match status" value="1"/>
</dbReference>
<evidence type="ECO:0000256" key="5">
    <source>
        <dbReference type="ARBA" id="ARBA00022847"/>
    </source>
</evidence>
<feature type="transmembrane region" description="Helical" evidence="11">
    <location>
        <begin position="377"/>
        <end position="403"/>
    </location>
</feature>
<keyword evidence="7 11" id="KW-0472">Membrane</keyword>
<keyword evidence="9" id="KW-1015">Disulfide bond</keyword>
<keyword evidence="3 10" id="KW-0813">Transport</keyword>
<feature type="transmembrane region" description="Helical" evidence="11">
    <location>
        <begin position="332"/>
        <end position="357"/>
    </location>
</feature>
<evidence type="ECO:0000256" key="11">
    <source>
        <dbReference type="SAM" id="Phobius"/>
    </source>
</evidence>
<feature type="transmembrane region" description="Helical" evidence="11">
    <location>
        <begin position="464"/>
        <end position="488"/>
    </location>
</feature>
<feature type="binding site" evidence="8">
    <location>
        <position position="306"/>
    </location>
    <ligand>
        <name>Na(+)</name>
        <dbReference type="ChEBI" id="CHEBI:29101"/>
        <label>1</label>
    </ligand>
</feature>
<comment type="caution">
    <text evidence="13">The sequence shown here is derived from an EMBL/GenBank/DDBJ whole genome shotgun (WGS) entry which is preliminary data.</text>
</comment>
<evidence type="ECO:0000313" key="13">
    <source>
        <dbReference type="EMBL" id="CAB3258662.1"/>
    </source>
</evidence>
<dbReference type="InterPro" id="IPR000175">
    <property type="entry name" value="Na/ntran_symport"/>
</dbReference>
<feature type="binding site" evidence="8">
    <location>
        <position position="338"/>
    </location>
    <ligand>
        <name>Na(+)</name>
        <dbReference type="ChEBI" id="CHEBI:29101"/>
        <label>1</label>
    </ligand>
</feature>
<keyword evidence="4 10" id="KW-0812">Transmembrane</keyword>
<feature type="transmembrane region" description="Helical" evidence="11">
    <location>
        <begin position="95"/>
        <end position="112"/>
    </location>
</feature>
<dbReference type="AlphaFoldDB" id="A0A8S1BG79"/>
<feature type="transmembrane region" description="Helical" evidence="11">
    <location>
        <begin position="124"/>
        <end position="143"/>
    </location>
</feature>
<evidence type="ECO:0000256" key="9">
    <source>
        <dbReference type="PIRSR" id="PIRSR600175-2"/>
    </source>
</evidence>
<feature type="binding site" evidence="8">
    <location>
        <position position="406"/>
    </location>
    <ligand>
        <name>Na(+)</name>
        <dbReference type="ChEBI" id="CHEBI:29101"/>
        <label>1</label>
    </ligand>
</feature>
<dbReference type="OrthoDB" id="6581954at2759"/>
<dbReference type="PANTHER" id="PTHR11616">
    <property type="entry name" value="SODIUM/CHLORIDE DEPENDENT TRANSPORTER"/>
    <property type="match status" value="1"/>
</dbReference>